<dbReference type="Pfam" id="PF00209">
    <property type="entry name" value="SNF"/>
    <property type="match status" value="1"/>
</dbReference>
<evidence type="ECO:0000256" key="1">
    <source>
        <dbReference type="ARBA" id="ARBA00004141"/>
    </source>
</evidence>
<keyword evidence="11" id="KW-1185">Reference proteome</keyword>
<dbReference type="SUPFAM" id="SSF161070">
    <property type="entry name" value="SNF-like"/>
    <property type="match status" value="1"/>
</dbReference>
<feature type="transmembrane region" description="Helical" evidence="10">
    <location>
        <begin position="221"/>
        <end position="241"/>
    </location>
</feature>
<evidence type="ECO:0000256" key="3">
    <source>
        <dbReference type="ARBA" id="ARBA00022448"/>
    </source>
</evidence>
<feature type="transmembrane region" description="Helical" evidence="10">
    <location>
        <begin position="142"/>
        <end position="161"/>
    </location>
</feature>
<feature type="transmembrane region" description="Helical" evidence="10">
    <location>
        <begin position="7"/>
        <end position="26"/>
    </location>
</feature>
<feature type="transmembrane region" description="Helical" evidence="10">
    <location>
        <begin position="384"/>
        <end position="407"/>
    </location>
</feature>
<name>A0A1W4WKM0_AGRPL</name>
<dbReference type="GO" id="GO:0006865">
    <property type="term" value="P:amino acid transport"/>
    <property type="evidence" value="ECO:0007669"/>
    <property type="project" value="TreeGrafter"/>
</dbReference>
<dbReference type="GO" id="GO:0005886">
    <property type="term" value="C:plasma membrane"/>
    <property type="evidence" value="ECO:0007669"/>
    <property type="project" value="TreeGrafter"/>
</dbReference>
<feature type="transmembrane region" description="Helical" evidence="10">
    <location>
        <begin position="427"/>
        <end position="452"/>
    </location>
</feature>
<feature type="transmembrane region" description="Helical" evidence="10">
    <location>
        <begin position="57"/>
        <end position="80"/>
    </location>
</feature>
<gene>
    <name evidence="12" type="primary">LOC108736524</name>
</gene>
<dbReference type="GeneID" id="108736524"/>
<comment type="subcellular location">
    <subcellularLocation>
        <location evidence="1">Membrane</location>
        <topology evidence="1">Multi-pass membrane protein</topology>
    </subcellularLocation>
</comment>
<feature type="transmembrane region" description="Helical" evidence="10">
    <location>
        <begin position="353"/>
        <end position="372"/>
    </location>
</feature>
<feature type="transmembrane region" description="Helical" evidence="10">
    <location>
        <begin position="311"/>
        <end position="341"/>
    </location>
</feature>
<dbReference type="InterPro" id="IPR037272">
    <property type="entry name" value="SNS_sf"/>
</dbReference>
<sequence>MVYFISGAFLVTYGVAMITCGIPLFFQEIAVGQYLGSGGLTFVGQLAPLFKGVGFAAMTIVFFLDIYYCVIIAWTLYYILSAFVAMPDIPWRYCGNTWNTINCSSIESSATNIANNTKTPVEEFFDRNVLGITGGIEDVGGIQWKLLVCLIFGWTFIYIVIRNGLHQSGKIIWFTALFPYVVLFILLIRAITLDGAMDGMYHFIIPRWEELLKPEPWLEGATQIFFAYNIGCAALPVLGSYNSFHHNFYKDAFITCIVNTLTSIVAGCVTFSILGYLALEKGTTVPEVVTSGPGLVFLTYPEVVLKLPWSMLWTLLFFFMLLVLGLDCGFCLVEAFIAGILDNWSETLRPHKEVFRVVVCFIMFLLGIPMIMQGGMYVFQLMDYYSASGMSLLWVCFFQTVAISWVFGTNRLSDCVEQMLGFRPGKFWTICWQYFAPFVMIIIFVAQCFQFQPLTYGDSYEYPWWAKIIGFGLSFSSMMWIPFYAIFYLLKRPGTIWENLKEGLKPDIKLRRLSMRTKDKILISESTVVDF</sequence>
<protein>
    <submittedName>
        <fullName evidence="12">Sodium- and chloride-dependent GABA transporter 1</fullName>
    </submittedName>
</protein>
<feature type="transmembrane region" description="Helical" evidence="10">
    <location>
        <begin position="464"/>
        <end position="490"/>
    </location>
</feature>
<keyword evidence="6 10" id="KW-1133">Transmembrane helix</keyword>
<dbReference type="PRINTS" id="PR00176">
    <property type="entry name" value="NANEUSMPORT"/>
</dbReference>
<proteinExistence type="inferred from homology"/>
<dbReference type="InterPro" id="IPR000175">
    <property type="entry name" value="Na/ntran_symport"/>
</dbReference>
<dbReference type="InParanoid" id="A0A1W4WKM0"/>
<dbReference type="OrthoDB" id="6581954at2759"/>
<keyword evidence="7 10" id="KW-0472">Membrane</keyword>
<evidence type="ECO:0000256" key="10">
    <source>
        <dbReference type="SAM" id="Phobius"/>
    </source>
</evidence>
<evidence type="ECO:0000256" key="4">
    <source>
        <dbReference type="ARBA" id="ARBA00022692"/>
    </source>
</evidence>
<dbReference type="GO" id="GO:0035725">
    <property type="term" value="P:sodium ion transmembrane transport"/>
    <property type="evidence" value="ECO:0007669"/>
    <property type="project" value="TreeGrafter"/>
</dbReference>
<dbReference type="PANTHER" id="PTHR11616:SF254">
    <property type="entry name" value="TRANSPORTER"/>
    <property type="match status" value="1"/>
</dbReference>
<dbReference type="STRING" id="224129.A0A1W4WKM0"/>
<comment type="similarity">
    <text evidence="2">Belongs to the sodium:neurotransmitter symporter (SNF) (TC 2.A.22) family.</text>
</comment>
<dbReference type="PROSITE" id="PS50267">
    <property type="entry name" value="NA_NEUROTRAN_SYMP_3"/>
    <property type="match status" value="1"/>
</dbReference>
<dbReference type="GO" id="GO:0015293">
    <property type="term" value="F:symporter activity"/>
    <property type="evidence" value="ECO:0007669"/>
    <property type="project" value="UniProtKB-KW"/>
</dbReference>
<feature type="binding site" evidence="8">
    <location>
        <position position="327"/>
    </location>
    <ligand>
        <name>Na(+)</name>
        <dbReference type="ChEBI" id="CHEBI:29101"/>
        <label>1</label>
    </ligand>
</feature>
<evidence type="ECO:0000313" key="11">
    <source>
        <dbReference type="Proteomes" id="UP000192223"/>
    </source>
</evidence>
<evidence type="ECO:0000313" key="12">
    <source>
        <dbReference type="RefSeq" id="XP_018324481.1"/>
    </source>
</evidence>
<dbReference type="KEGG" id="apln:108736524"/>
<feature type="binding site" evidence="8">
    <location>
        <position position="324"/>
    </location>
    <ligand>
        <name>Na(+)</name>
        <dbReference type="ChEBI" id="CHEBI:29101"/>
        <label>1</label>
    </ligand>
</feature>
<feature type="disulfide bond" evidence="9">
    <location>
        <begin position="94"/>
        <end position="103"/>
    </location>
</feature>
<dbReference type="Proteomes" id="UP000192223">
    <property type="component" value="Unplaced"/>
</dbReference>
<feature type="transmembrane region" description="Helical" evidence="10">
    <location>
        <begin position="173"/>
        <end position="191"/>
    </location>
</feature>
<reference evidence="12" key="1">
    <citation type="submission" date="2025-08" db="UniProtKB">
        <authorList>
            <consortium name="RefSeq"/>
        </authorList>
    </citation>
    <scope>IDENTIFICATION</scope>
    <source>
        <tissue evidence="12">Entire body</tissue>
    </source>
</reference>
<evidence type="ECO:0000256" key="8">
    <source>
        <dbReference type="PIRSR" id="PIRSR600175-1"/>
    </source>
</evidence>
<dbReference type="RefSeq" id="XP_018324481.1">
    <property type="nucleotide sequence ID" value="XM_018468979.1"/>
</dbReference>
<keyword evidence="4 10" id="KW-0812">Transmembrane</keyword>
<keyword evidence="8" id="KW-0479">Metal-binding</keyword>
<feature type="binding site" evidence="8">
    <location>
        <position position="259"/>
    </location>
    <ligand>
        <name>Na(+)</name>
        <dbReference type="ChEBI" id="CHEBI:29101"/>
        <label>1</label>
    </ligand>
</feature>
<evidence type="ECO:0000256" key="5">
    <source>
        <dbReference type="ARBA" id="ARBA00022847"/>
    </source>
</evidence>
<keyword evidence="5" id="KW-0769">Symport</keyword>
<accession>A0A1W4WKM0</accession>
<evidence type="ECO:0000256" key="2">
    <source>
        <dbReference type="ARBA" id="ARBA00006459"/>
    </source>
</evidence>
<dbReference type="PANTHER" id="PTHR11616">
    <property type="entry name" value="SODIUM/CHLORIDE DEPENDENT TRANSPORTER"/>
    <property type="match status" value="1"/>
</dbReference>
<dbReference type="GO" id="GO:0046872">
    <property type="term" value="F:metal ion binding"/>
    <property type="evidence" value="ECO:0007669"/>
    <property type="project" value="UniProtKB-KW"/>
</dbReference>
<organism evidence="11 12">
    <name type="scientific">Agrilus planipennis</name>
    <name type="common">Emerald ash borer</name>
    <name type="synonym">Agrilus marcopoli</name>
    <dbReference type="NCBI Taxonomy" id="224129"/>
    <lineage>
        <taxon>Eukaryota</taxon>
        <taxon>Metazoa</taxon>
        <taxon>Ecdysozoa</taxon>
        <taxon>Arthropoda</taxon>
        <taxon>Hexapoda</taxon>
        <taxon>Insecta</taxon>
        <taxon>Pterygota</taxon>
        <taxon>Neoptera</taxon>
        <taxon>Endopterygota</taxon>
        <taxon>Coleoptera</taxon>
        <taxon>Polyphaga</taxon>
        <taxon>Elateriformia</taxon>
        <taxon>Buprestoidea</taxon>
        <taxon>Buprestidae</taxon>
        <taxon>Agrilinae</taxon>
        <taxon>Agrilus</taxon>
    </lineage>
</organism>
<keyword evidence="9" id="KW-1015">Disulfide bond</keyword>
<evidence type="ECO:0000256" key="7">
    <source>
        <dbReference type="ARBA" id="ARBA00023136"/>
    </source>
</evidence>
<evidence type="ECO:0000256" key="6">
    <source>
        <dbReference type="ARBA" id="ARBA00022989"/>
    </source>
</evidence>
<dbReference type="AlphaFoldDB" id="A0A1W4WKM0"/>
<evidence type="ECO:0000256" key="9">
    <source>
        <dbReference type="PIRSR" id="PIRSR600175-2"/>
    </source>
</evidence>
<feature type="transmembrane region" description="Helical" evidence="10">
    <location>
        <begin position="253"/>
        <end position="279"/>
    </location>
</feature>
<keyword evidence="3" id="KW-0813">Transport</keyword>
<keyword evidence="8" id="KW-0915">Sodium</keyword>